<dbReference type="Pfam" id="PF20454">
    <property type="entry name" value="GpA_nuclease"/>
    <property type="match status" value="1"/>
</dbReference>
<comment type="caution">
    <text evidence="3">The sequence shown here is derived from an EMBL/GenBank/DDBJ whole genome shotgun (WGS) entry which is preliminary data.</text>
</comment>
<evidence type="ECO:0000313" key="4">
    <source>
        <dbReference type="Proteomes" id="UP001143330"/>
    </source>
</evidence>
<evidence type="ECO:0000259" key="1">
    <source>
        <dbReference type="Pfam" id="PF05876"/>
    </source>
</evidence>
<dbReference type="InterPro" id="IPR046454">
    <property type="entry name" value="GpA_endonuclease"/>
</dbReference>
<reference evidence="3" key="1">
    <citation type="journal article" date="2014" name="Int. J. Syst. Evol. Microbiol.">
        <title>Complete genome sequence of Corynebacterium casei LMG S-19264T (=DSM 44701T), isolated from a smear-ripened cheese.</title>
        <authorList>
            <consortium name="US DOE Joint Genome Institute (JGI-PGF)"/>
            <person name="Walter F."/>
            <person name="Albersmeier A."/>
            <person name="Kalinowski J."/>
            <person name="Ruckert C."/>
        </authorList>
    </citation>
    <scope>NUCLEOTIDE SEQUENCE</scope>
    <source>
        <strain evidence="3">VKM B-2789</strain>
    </source>
</reference>
<name>A0A9W6NBF7_9HYPH</name>
<feature type="domain" description="Terminase large subunit GpA endonuclease" evidence="2">
    <location>
        <begin position="288"/>
        <end position="559"/>
    </location>
</feature>
<dbReference type="EMBL" id="BSFM01000014">
    <property type="protein sequence ID" value="GLK84658.1"/>
    <property type="molecule type" value="Genomic_DNA"/>
</dbReference>
<dbReference type="RefSeq" id="WP_213364531.1">
    <property type="nucleotide sequence ID" value="NZ_BSFM01000014.1"/>
</dbReference>
<proteinExistence type="predicted"/>
<dbReference type="Proteomes" id="UP001143330">
    <property type="component" value="Unassembled WGS sequence"/>
</dbReference>
<dbReference type="Pfam" id="PF05876">
    <property type="entry name" value="GpA_ATPase"/>
    <property type="match status" value="1"/>
</dbReference>
<feature type="domain" description="Phage terminase large subunit GpA ATPase" evidence="1">
    <location>
        <begin position="39"/>
        <end position="278"/>
    </location>
</feature>
<dbReference type="GO" id="GO:0016887">
    <property type="term" value="F:ATP hydrolysis activity"/>
    <property type="evidence" value="ECO:0007669"/>
    <property type="project" value="InterPro"/>
</dbReference>
<keyword evidence="4" id="KW-1185">Reference proteome</keyword>
<dbReference type="InterPro" id="IPR027417">
    <property type="entry name" value="P-loop_NTPase"/>
</dbReference>
<reference evidence="3" key="2">
    <citation type="submission" date="2023-01" db="EMBL/GenBank/DDBJ databases">
        <authorList>
            <person name="Sun Q."/>
            <person name="Evtushenko L."/>
        </authorList>
    </citation>
    <scope>NUCLEOTIDE SEQUENCE</scope>
    <source>
        <strain evidence="3">VKM B-2789</strain>
    </source>
</reference>
<evidence type="ECO:0000259" key="2">
    <source>
        <dbReference type="Pfam" id="PF20454"/>
    </source>
</evidence>
<dbReference type="AlphaFoldDB" id="A0A9W6NBF7"/>
<accession>A0A9W6NBF7</accession>
<dbReference type="InterPro" id="IPR046453">
    <property type="entry name" value="GpA_ATPase"/>
</dbReference>
<dbReference type="GO" id="GO:0004519">
    <property type="term" value="F:endonuclease activity"/>
    <property type="evidence" value="ECO:0007669"/>
    <property type="project" value="InterPro"/>
</dbReference>
<organism evidence="3 4">
    <name type="scientific">Ancylobacter defluvii</name>
    <dbReference type="NCBI Taxonomy" id="1282440"/>
    <lineage>
        <taxon>Bacteria</taxon>
        <taxon>Pseudomonadati</taxon>
        <taxon>Pseudomonadota</taxon>
        <taxon>Alphaproteobacteria</taxon>
        <taxon>Hyphomicrobiales</taxon>
        <taxon>Xanthobacteraceae</taxon>
        <taxon>Ancylobacter</taxon>
    </lineage>
</organism>
<gene>
    <name evidence="3" type="ORF">GCM10017653_27280</name>
</gene>
<evidence type="ECO:0000313" key="3">
    <source>
        <dbReference type="EMBL" id="GLK84658.1"/>
    </source>
</evidence>
<protein>
    <submittedName>
        <fullName evidence="3">Terminase</fullName>
    </submittedName>
</protein>
<dbReference type="Gene3D" id="3.40.50.300">
    <property type="entry name" value="P-loop containing nucleotide triphosphate hydrolases"/>
    <property type="match status" value="1"/>
</dbReference>
<sequence>MPTLLDIERAARRALIPPPKLDLPTWIEANVRLPSSVSAVPGALRLSPVQWGIAEAIGDPSIERVTLVKPVRLGLTTLITSTVASYIANEPSPILALLPTESDCRDYVVSDIEPIFDASPELRGLLSGDVDETGRSTLLSRKFPGGSLKIVAAKSPRNLRRHNVRILLIDEADAMESGPEGSPITLAERRTLSFPNRKIIMGSTPIYEEASHVLRAYRESDQRIFEVCCPSCGAFQQILWRHIQWPEGEPERAYFICEAHGCIVEERQKGEMVAKGRWRAMRPELKGHAGFRCNVLVSTLANASWGKIAREFLTAKRNVDQLQTWTNTLLAEGWREAAEEVDESALASRVEPFGLAAMPADVLIVTAGVDVQRDRLEIVFIGHGRDELFILGNAVIWGLPEDDPTWAELDELLKSTWQHPNGGTLRVDAAAVDAGDGATMDRVLSFCQPRFGRRVVAIKGASGNRPAIAASATKGSRLFIVGVDGEKSRLLARLSRAQGIRFSRDLEPRYFEEIASERVVVRYTRGVPNRLWERKPGLRAECLDATVYAIAVRGLLHMNLERRTEELASAAAPAPRLPNVIKSAWLNR</sequence>